<gene>
    <name evidence="1" type="ORF">IAB16_05360</name>
</gene>
<comment type="caution">
    <text evidence="1">The sequence shown here is derived from an EMBL/GenBank/DDBJ whole genome shotgun (WGS) entry which is preliminary data.</text>
</comment>
<dbReference type="AlphaFoldDB" id="A0A940DGT2"/>
<reference evidence="1" key="1">
    <citation type="submission" date="2020-10" db="EMBL/GenBank/DDBJ databases">
        <authorList>
            <person name="Gilroy R."/>
        </authorList>
    </citation>
    <scope>NUCLEOTIDE SEQUENCE</scope>
    <source>
        <strain evidence="1">517</strain>
    </source>
</reference>
<proteinExistence type="predicted"/>
<accession>A0A940DGT2</accession>
<reference evidence="1" key="2">
    <citation type="journal article" date="2021" name="PeerJ">
        <title>Extensive microbial diversity within the chicken gut microbiome revealed by metagenomics and culture.</title>
        <authorList>
            <person name="Gilroy R."/>
            <person name="Ravi A."/>
            <person name="Getino M."/>
            <person name="Pursley I."/>
            <person name="Horton D.L."/>
            <person name="Alikhan N.F."/>
            <person name="Baker D."/>
            <person name="Gharbi K."/>
            <person name="Hall N."/>
            <person name="Watson M."/>
            <person name="Adriaenssens E.M."/>
            <person name="Foster-Nyarko E."/>
            <person name="Jarju S."/>
            <person name="Secka A."/>
            <person name="Antonio M."/>
            <person name="Oren A."/>
            <person name="Chaudhuri R.R."/>
            <person name="La Ragione R."/>
            <person name="Hildebrand F."/>
            <person name="Pallen M.J."/>
        </authorList>
    </citation>
    <scope>NUCLEOTIDE SEQUENCE</scope>
    <source>
        <strain evidence="1">517</strain>
    </source>
</reference>
<organism evidence="1 2">
    <name type="scientific">Candidatus Stercoripulliclostridium pullicola</name>
    <dbReference type="NCBI Taxonomy" id="2840953"/>
    <lineage>
        <taxon>Bacteria</taxon>
        <taxon>Bacillati</taxon>
        <taxon>Bacillota</taxon>
        <taxon>Clostridia</taxon>
        <taxon>Eubacteriales</taxon>
        <taxon>Candidatus Stercoripulliclostridium</taxon>
    </lineage>
</organism>
<dbReference type="InterPro" id="IPR009366">
    <property type="entry name" value="Protein_Veg"/>
</dbReference>
<dbReference type="Proteomes" id="UP000727857">
    <property type="component" value="Unassembled WGS sequence"/>
</dbReference>
<evidence type="ECO:0000313" key="2">
    <source>
        <dbReference type="Proteomes" id="UP000727857"/>
    </source>
</evidence>
<dbReference type="Gene3D" id="2.30.30.100">
    <property type="match status" value="1"/>
</dbReference>
<dbReference type="EMBL" id="JADINF010000136">
    <property type="protein sequence ID" value="MBO8424426.1"/>
    <property type="molecule type" value="Genomic_DNA"/>
</dbReference>
<dbReference type="Pfam" id="PF06257">
    <property type="entry name" value="VEG"/>
    <property type="match status" value="1"/>
</dbReference>
<name>A0A940DGT2_9FIRM</name>
<sequence>MRNYTLLDTESTIAKLNNMRGYPLTVKVNRGRNKIETVDGVIENTYPNVFTVRLQDGGLNTFTYADVMARNILFYKRKI</sequence>
<evidence type="ECO:0000313" key="1">
    <source>
        <dbReference type="EMBL" id="MBO8424426.1"/>
    </source>
</evidence>
<protein>
    <submittedName>
        <fullName evidence="1">Veg family protein</fullName>
    </submittedName>
</protein>
<dbReference type="GO" id="GO:0006355">
    <property type="term" value="P:regulation of DNA-templated transcription"/>
    <property type="evidence" value="ECO:0007669"/>
    <property type="project" value="InterPro"/>
</dbReference>